<dbReference type="AlphaFoldDB" id="A0A1C2DG43"/>
<gene>
    <name evidence="2" type="ORF">QV13_29730</name>
</gene>
<evidence type="ECO:0000313" key="2">
    <source>
        <dbReference type="EMBL" id="OCX13635.1"/>
    </source>
</evidence>
<organism evidence="2 3">
    <name type="scientific">Mesorhizobium hungaricum</name>
    <dbReference type="NCBI Taxonomy" id="1566387"/>
    <lineage>
        <taxon>Bacteria</taxon>
        <taxon>Pseudomonadati</taxon>
        <taxon>Pseudomonadota</taxon>
        <taxon>Alphaproteobacteria</taxon>
        <taxon>Hyphomicrobiales</taxon>
        <taxon>Phyllobacteriaceae</taxon>
        <taxon>Mesorhizobium</taxon>
    </lineage>
</organism>
<accession>A0A1C2DG43</accession>
<proteinExistence type="predicted"/>
<keyword evidence="3" id="KW-1185">Reference proteome</keyword>
<protein>
    <submittedName>
        <fullName evidence="2">Pilus assembly protein PilA</fullName>
    </submittedName>
</protein>
<dbReference type="EMBL" id="MDEO01000036">
    <property type="protein sequence ID" value="OCX13635.1"/>
    <property type="molecule type" value="Genomic_DNA"/>
</dbReference>
<dbReference type="InterPro" id="IPR007047">
    <property type="entry name" value="Flp_Fap"/>
</dbReference>
<evidence type="ECO:0000256" key="1">
    <source>
        <dbReference type="SAM" id="Phobius"/>
    </source>
</evidence>
<keyword evidence="1" id="KW-0812">Transmembrane</keyword>
<evidence type="ECO:0000313" key="3">
    <source>
        <dbReference type="Proteomes" id="UP000094412"/>
    </source>
</evidence>
<dbReference type="Pfam" id="PF04964">
    <property type="entry name" value="Flp_Fap"/>
    <property type="match status" value="1"/>
</dbReference>
<reference evidence="2 3" key="1">
    <citation type="submission" date="2016-08" db="EMBL/GenBank/DDBJ databases">
        <title>Whole genome sequence of Mesorhizobium sp. strain UASWS1009 isolated from industrial sewage.</title>
        <authorList>
            <person name="Crovadore J."/>
            <person name="Calmin G."/>
            <person name="Chablais R."/>
            <person name="Cochard B."/>
            <person name="Lefort F."/>
        </authorList>
    </citation>
    <scope>NUCLEOTIDE SEQUENCE [LARGE SCALE GENOMIC DNA]</scope>
    <source>
        <strain evidence="2 3">UASWS1009</strain>
    </source>
</reference>
<dbReference type="Proteomes" id="UP000094412">
    <property type="component" value="Unassembled WGS sequence"/>
</dbReference>
<keyword evidence="1" id="KW-1133">Transmembrane helix</keyword>
<dbReference type="OrthoDB" id="5325135at2"/>
<sequence length="60" mass="6304">MALLRRFLRNDTGATAIEYALVASLMAAAIILGFGSAADALKYLFSDNNSKLVQALGNGN</sequence>
<dbReference type="STRING" id="1566387.QV13_29730"/>
<dbReference type="RefSeq" id="WP_024922662.1">
    <property type="nucleotide sequence ID" value="NZ_MDEO01000036.1"/>
</dbReference>
<keyword evidence="1" id="KW-0472">Membrane</keyword>
<name>A0A1C2DG43_9HYPH</name>
<feature type="transmembrane region" description="Helical" evidence="1">
    <location>
        <begin position="20"/>
        <end position="41"/>
    </location>
</feature>
<comment type="caution">
    <text evidence="2">The sequence shown here is derived from an EMBL/GenBank/DDBJ whole genome shotgun (WGS) entry which is preliminary data.</text>
</comment>